<dbReference type="EnsemblPlants" id="Solyc02g014660.1.1">
    <property type="protein sequence ID" value="Solyc02g014660.1.1.1"/>
    <property type="gene ID" value="Solyc02g014660.1"/>
</dbReference>
<proteinExistence type="predicted"/>
<name>A0A3Q7EVW3_SOLLC</name>
<sequence length="81" mass="9433">MRRGALSVPPMILKLEAQFLEHHTVSRMQYQDALSTPQWLTEIESRLLERATPAPRSIKFDALNAPTWLRNLEERCPECEN</sequence>
<dbReference type="Proteomes" id="UP000004994">
    <property type="component" value="Chromosome 2"/>
</dbReference>
<dbReference type="PaxDb" id="4081-Solyc02g014660.1.1"/>
<dbReference type="InParanoid" id="A0A3Q7EVW3"/>
<keyword evidence="2" id="KW-1185">Reference proteome</keyword>
<protein>
    <submittedName>
        <fullName evidence="1">Uncharacterized protein</fullName>
    </submittedName>
</protein>
<evidence type="ECO:0000313" key="1">
    <source>
        <dbReference type="EnsemblPlants" id="Solyc02g014660.1.1.1"/>
    </source>
</evidence>
<dbReference type="AlphaFoldDB" id="A0A3Q7EVW3"/>
<dbReference type="Gramene" id="Solyc02g014660.1.1">
    <property type="protein sequence ID" value="Solyc02g014660.1.1.1"/>
    <property type="gene ID" value="Solyc02g014660.1"/>
</dbReference>
<evidence type="ECO:0000313" key="2">
    <source>
        <dbReference type="Proteomes" id="UP000004994"/>
    </source>
</evidence>
<accession>A0A3Q7EVW3</accession>
<reference evidence="1" key="2">
    <citation type="submission" date="2019-01" db="UniProtKB">
        <authorList>
            <consortium name="EnsemblPlants"/>
        </authorList>
    </citation>
    <scope>IDENTIFICATION</scope>
    <source>
        <strain evidence="1">cv. Heinz 1706</strain>
    </source>
</reference>
<organism evidence="1">
    <name type="scientific">Solanum lycopersicum</name>
    <name type="common">Tomato</name>
    <name type="synonym">Lycopersicon esculentum</name>
    <dbReference type="NCBI Taxonomy" id="4081"/>
    <lineage>
        <taxon>Eukaryota</taxon>
        <taxon>Viridiplantae</taxon>
        <taxon>Streptophyta</taxon>
        <taxon>Embryophyta</taxon>
        <taxon>Tracheophyta</taxon>
        <taxon>Spermatophyta</taxon>
        <taxon>Magnoliopsida</taxon>
        <taxon>eudicotyledons</taxon>
        <taxon>Gunneridae</taxon>
        <taxon>Pentapetalae</taxon>
        <taxon>asterids</taxon>
        <taxon>lamiids</taxon>
        <taxon>Solanales</taxon>
        <taxon>Solanaceae</taxon>
        <taxon>Solanoideae</taxon>
        <taxon>Solaneae</taxon>
        <taxon>Solanum</taxon>
        <taxon>Solanum subgen. Lycopersicon</taxon>
    </lineage>
</organism>
<reference evidence="1" key="1">
    <citation type="journal article" date="2012" name="Nature">
        <title>The tomato genome sequence provides insights into fleshy fruit evolution.</title>
        <authorList>
            <consortium name="Tomato Genome Consortium"/>
        </authorList>
    </citation>
    <scope>NUCLEOTIDE SEQUENCE [LARGE SCALE GENOMIC DNA]</scope>
    <source>
        <strain evidence="1">cv. Heinz 1706</strain>
    </source>
</reference>